<gene>
    <name evidence="2" type="ORF">Mucpa_4773</name>
</gene>
<dbReference type="InterPro" id="IPR012336">
    <property type="entry name" value="Thioredoxin-like_fold"/>
</dbReference>
<name>H1Y340_9SPHI</name>
<dbReference type="Gene3D" id="3.40.30.10">
    <property type="entry name" value="Glutaredoxin"/>
    <property type="match status" value="1"/>
</dbReference>
<evidence type="ECO:0000313" key="3">
    <source>
        <dbReference type="Proteomes" id="UP000002774"/>
    </source>
</evidence>
<dbReference type="RefSeq" id="WP_008509797.1">
    <property type="nucleotide sequence ID" value="NZ_CM001403.1"/>
</dbReference>
<feature type="domain" description="Thioredoxin" evidence="1">
    <location>
        <begin position="1"/>
        <end position="136"/>
    </location>
</feature>
<proteinExistence type="predicted"/>
<dbReference type="PANTHER" id="PTHR32234:SF0">
    <property type="entry name" value="THIOL:DISULFIDE INTERCHANGE PROTEIN DSBD"/>
    <property type="match status" value="1"/>
</dbReference>
<dbReference type="EMBL" id="CM001403">
    <property type="protein sequence ID" value="EHQ28858.1"/>
    <property type="molecule type" value="Genomic_DNA"/>
</dbReference>
<dbReference type="SUPFAM" id="SSF52833">
    <property type="entry name" value="Thioredoxin-like"/>
    <property type="match status" value="1"/>
</dbReference>
<organism evidence="2 3">
    <name type="scientific">Mucilaginibacter paludis DSM 18603</name>
    <dbReference type="NCBI Taxonomy" id="714943"/>
    <lineage>
        <taxon>Bacteria</taxon>
        <taxon>Pseudomonadati</taxon>
        <taxon>Bacteroidota</taxon>
        <taxon>Sphingobacteriia</taxon>
        <taxon>Sphingobacteriales</taxon>
        <taxon>Sphingobacteriaceae</taxon>
        <taxon>Mucilaginibacter</taxon>
    </lineage>
</organism>
<sequence length="372" mass="42828">MKNILTLILLTLGLAASGQNRKIEFKPDNLNEALTLAKAQHKVVFVDCYTSWCIPCKHMEANVFTVDTVADFFNSTFINMKAEMDKDDRMKALGKTYNIGAYPSYLLLDGDGKLLFKFVGGMSADAFMKKIRSGLKPNNEVAVMDERYESGDRSAGLLRDYALLKVRLQEIPLAKKIDEEFMDRVPLKQIVKKENWALFGKNRYAMYLSEIDTRNFNFLADHWKEFAVENTKDTVDEKLASVYRKIASYALVGYYFKGHPYNKDDFEHYRKQINATDMPDKDQFLVLIDMADAAGKKDLDKVTDLMAKHISGFTEANRRITWDYFTFCSNNRNYKSPRIVEIADLVIKATNNPYLVSTCEMYKKKYTPTDAR</sequence>
<dbReference type="InterPro" id="IPR013766">
    <property type="entry name" value="Thioredoxin_domain"/>
</dbReference>
<evidence type="ECO:0000259" key="1">
    <source>
        <dbReference type="PROSITE" id="PS51352"/>
    </source>
</evidence>
<dbReference type="PROSITE" id="PS51352">
    <property type="entry name" value="THIOREDOXIN_2"/>
    <property type="match status" value="1"/>
</dbReference>
<dbReference type="Proteomes" id="UP000002774">
    <property type="component" value="Chromosome"/>
</dbReference>
<dbReference type="GO" id="GO:0015035">
    <property type="term" value="F:protein-disulfide reductase activity"/>
    <property type="evidence" value="ECO:0007669"/>
    <property type="project" value="TreeGrafter"/>
</dbReference>
<dbReference type="GO" id="GO:0045454">
    <property type="term" value="P:cell redox homeostasis"/>
    <property type="evidence" value="ECO:0007669"/>
    <property type="project" value="TreeGrafter"/>
</dbReference>
<accession>H1Y340</accession>
<evidence type="ECO:0000313" key="2">
    <source>
        <dbReference type="EMBL" id="EHQ28858.1"/>
    </source>
</evidence>
<dbReference type="eggNOG" id="COG4232">
    <property type="taxonomic scope" value="Bacteria"/>
</dbReference>
<protein>
    <submittedName>
        <fullName evidence="2">Thioredoxin domain-containing protein</fullName>
    </submittedName>
</protein>
<keyword evidence="3" id="KW-1185">Reference proteome</keyword>
<dbReference type="OrthoDB" id="120730at2"/>
<reference evidence="2" key="1">
    <citation type="submission" date="2011-09" db="EMBL/GenBank/DDBJ databases">
        <title>The permanent draft genome of Mucilaginibacter paludis DSM 18603.</title>
        <authorList>
            <consortium name="US DOE Joint Genome Institute (JGI-PGF)"/>
            <person name="Lucas S."/>
            <person name="Han J."/>
            <person name="Lapidus A."/>
            <person name="Bruce D."/>
            <person name="Goodwin L."/>
            <person name="Pitluck S."/>
            <person name="Peters L."/>
            <person name="Kyrpides N."/>
            <person name="Mavromatis K."/>
            <person name="Ivanova N."/>
            <person name="Mikhailova N."/>
            <person name="Held B."/>
            <person name="Detter J.C."/>
            <person name="Tapia R."/>
            <person name="Han C."/>
            <person name="Land M."/>
            <person name="Hauser L."/>
            <person name="Markowitz V."/>
            <person name="Cheng J.-F."/>
            <person name="Hugenholtz P."/>
            <person name="Woyke T."/>
            <person name="Wu D."/>
            <person name="Tindall B."/>
            <person name="Brambilla E."/>
            <person name="Klenk H.-P."/>
            <person name="Eisen J.A."/>
        </authorList>
    </citation>
    <scope>NUCLEOTIDE SEQUENCE [LARGE SCALE GENOMIC DNA]</scope>
    <source>
        <strain evidence="2">DSM 18603</strain>
    </source>
</reference>
<dbReference type="STRING" id="714943.Mucpa_4773"/>
<dbReference type="HOGENOM" id="CLU_032298_0_0_10"/>
<dbReference type="PANTHER" id="PTHR32234">
    <property type="entry name" value="THIOL:DISULFIDE INTERCHANGE PROTEIN DSBD"/>
    <property type="match status" value="1"/>
</dbReference>
<dbReference type="AlphaFoldDB" id="H1Y340"/>
<dbReference type="Pfam" id="PF13098">
    <property type="entry name" value="Thioredoxin_2"/>
    <property type="match status" value="1"/>
</dbReference>
<dbReference type="InterPro" id="IPR036249">
    <property type="entry name" value="Thioredoxin-like_sf"/>
</dbReference>